<dbReference type="RefSeq" id="WP_286336485.1">
    <property type="nucleotide sequence ID" value="NZ_AP027370.1"/>
</dbReference>
<dbReference type="Pfam" id="PF00534">
    <property type="entry name" value="Glycos_transf_1"/>
    <property type="match status" value="1"/>
</dbReference>
<proteinExistence type="predicted"/>
<evidence type="ECO:0000259" key="3">
    <source>
        <dbReference type="Pfam" id="PF13439"/>
    </source>
</evidence>
<evidence type="ECO:0000313" key="5">
    <source>
        <dbReference type="Proteomes" id="UP001321445"/>
    </source>
</evidence>
<dbReference type="Gene3D" id="3.40.50.2000">
    <property type="entry name" value="Glycogen Phosphorylase B"/>
    <property type="match status" value="2"/>
</dbReference>
<accession>A0ABM8FMB2</accession>
<feature type="domain" description="Glycosyltransferase subfamily 4-like N-terminal" evidence="3">
    <location>
        <begin position="12"/>
        <end position="172"/>
    </location>
</feature>
<evidence type="ECO:0000313" key="4">
    <source>
        <dbReference type="EMBL" id="BDY13535.1"/>
    </source>
</evidence>
<evidence type="ECO:0000256" key="1">
    <source>
        <dbReference type="ARBA" id="ARBA00022679"/>
    </source>
</evidence>
<dbReference type="SUPFAM" id="SSF53756">
    <property type="entry name" value="UDP-Glycosyltransferase/glycogen phosphorylase"/>
    <property type="match status" value="1"/>
</dbReference>
<organism evidence="4 5">
    <name type="scientific">Hydrogenimonas cancrithermarum</name>
    <dbReference type="NCBI Taxonomy" id="2993563"/>
    <lineage>
        <taxon>Bacteria</taxon>
        <taxon>Pseudomonadati</taxon>
        <taxon>Campylobacterota</taxon>
        <taxon>Epsilonproteobacteria</taxon>
        <taxon>Campylobacterales</taxon>
        <taxon>Hydrogenimonadaceae</taxon>
        <taxon>Hydrogenimonas</taxon>
    </lineage>
</organism>
<feature type="domain" description="Glycosyl transferase family 1" evidence="2">
    <location>
        <begin position="191"/>
        <end position="347"/>
    </location>
</feature>
<sequence>MKILVHAISAKMGGAKRHLNNMMKALAKSGHDFEWLVIVNDEFDTSAFESNVEIIRFPETYSSGWKRILLDNWHINKIIKEKKIDLLISFANFGPVKASCKHILFEMNALYFCTNIRNLYGRRQHIDFAIKRILIKLSAIWADLIITPSKSLKLQLIDTLNIPENKIDILYHASEKEFCRIGQTTNITKKENSTVTTFLYPSHLARHKGIHILLDALKIVKFEKNRLLPPFEVICTFAKSDEPEYYDELTKSIEQHDLDDIIRFVGFVPQEEINQLYASSDYMLYTTLCESFGFSMLEAKVFHLPALCSNIPINREISKEAALYYQWNDPEDLADKIEFIITQKPDQFNFNDELLEWHWENYAEKLIACMNDVLSR</sequence>
<dbReference type="PANTHER" id="PTHR46401:SF2">
    <property type="entry name" value="GLYCOSYLTRANSFERASE WBBK-RELATED"/>
    <property type="match status" value="1"/>
</dbReference>
<gene>
    <name evidence="4" type="ORF">HCR_18470</name>
</gene>
<dbReference type="EMBL" id="AP027370">
    <property type="protein sequence ID" value="BDY13535.1"/>
    <property type="molecule type" value="Genomic_DNA"/>
</dbReference>
<protein>
    <recommendedName>
        <fullName evidence="6">Glycosyltransferase</fullName>
    </recommendedName>
</protein>
<evidence type="ECO:0000259" key="2">
    <source>
        <dbReference type="Pfam" id="PF00534"/>
    </source>
</evidence>
<dbReference type="Proteomes" id="UP001321445">
    <property type="component" value="Chromosome"/>
</dbReference>
<evidence type="ECO:0008006" key="6">
    <source>
        <dbReference type="Google" id="ProtNLM"/>
    </source>
</evidence>
<keyword evidence="1" id="KW-0808">Transferase</keyword>
<name>A0ABM8FMB2_9BACT</name>
<dbReference type="Pfam" id="PF13439">
    <property type="entry name" value="Glyco_transf_4"/>
    <property type="match status" value="1"/>
</dbReference>
<reference evidence="4 5" key="1">
    <citation type="submission" date="2023-03" db="EMBL/GenBank/DDBJ databases">
        <title>Description of Hydrogenimonas sp. ISO32.</title>
        <authorList>
            <person name="Mino S."/>
            <person name="Fukazawa S."/>
            <person name="Sawabe T."/>
        </authorList>
    </citation>
    <scope>NUCLEOTIDE SEQUENCE [LARGE SCALE GENOMIC DNA]</scope>
    <source>
        <strain evidence="4 5">ISO32</strain>
    </source>
</reference>
<dbReference type="InterPro" id="IPR001296">
    <property type="entry name" value="Glyco_trans_1"/>
</dbReference>
<keyword evidence="5" id="KW-1185">Reference proteome</keyword>
<dbReference type="InterPro" id="IPR028098">
    <property type="entry name" value="Glyco_trans_4-like_N"/>
</dbReference>
<dbReference type="PANTHER" id="PTHR46401">
    <property type="entry name" value="GLYCOSYLTRANSFERASE WBBK-RELATED"/>
    <property type="match status" value="1"/>
</dbReference>